<keyword evidence="4" id="KW-1185">Reference proteome</keyword>
<feature type="chain" id="PRO_5037181831" description="Lipoprotein" evidence="2">
    <location>
        <begin position="28"/>
        <end position="184"/>
    </location>
</feature>
<accession>A0A931I155</accession>
<evidence type="ECO:0000313" key="3">
    <source>
        <dbReference type="EMBL" id="MBH0237410.1"/>
    </source>
</evidence>
<dbReference type="EMBL" id="JADZLT010000043">
    <property type="protein sequence ID" value="MBH0237410.1"/>
    <property type="molecule type" value="Genomic_DNA"/>
</dbReference>
<organism evidence="3 4">
    <name type="scientific">Methylobrevis albus</name>
    <dbReference type="NCBI Taxonomy" id="2793297"/>
    <lineage>
        <taxon>Bacteria</taxon>
        <taxon>Pseudomonadati</taxon>
        <taxon>Pseudomonadota</taxon>
        <taxon>Alphaproteobacteria</taxon>
        <taxon>Hyphomicrobiales</taxon>
        <taxon>Pleomorphomonadaceae</taxon>
        <taxon>Methylobrevis</taxon>
    </lineage>
</organism>
<dbReference type="Proteomes" id="UP000631694">
    <property type="component" value="Unassembled WGS sequence"/>
</dbReference>
<feature type="region of interest" description="Disordered" evidence="1">
    <location>
        <begin position="148"/>
        <end position="184"/>
    </location>
</feature>
<evidence type="ECO:0000256" key="1">
    <source>
        <dbReference type="SAM" id="MobiDB-lite"/>
    </source>
</evidence>
<feature type="compositionally biased region" description="Basic and acidic residues" evidence="1">
    <location>
        <begin position="165"/>
        <end position="174"/>
    </location>
</feature>
<keyword evidence="2" id="KW-0732">Signal</keyword>
<protein>
    <recommendedName>
        <fullName evidence="5">Lipoprotein</fullName>
    </recommendedName>
</protein>
<feature type="signal peptide" evidence="2">
    <location>
        <begin position="1"/>
        <end position="27"/>
    </location>
</feature>
<dbReference type="RefSeq" id="WP_197310506.1">
    <property type="nucleotide sequence ID" value="NZ_JADZLT010000043.1"/>
</dbReference>
<feature type="compositionally biased region" description="Acidic residues" evidence="1">
    <location>
        <begin position="175"/>
        <end position="184"/>
    </location>
</feature>
<evidence type="ECO:0000313" key="4">
    <source>
        <dbReference type="Proteomes" id="UP000631694"/>
    </source>
</evidence>
<dbReference type="AlphaFoldDB" id="A0A931I155"/>
<evidence type="ECO:0008006" key="5">
    <source>
        <dbReference type="Google" id="ProtNLM"/>
    </source>
</evidence>
<reference evidence="3" key="1">
    <citation type="submission" date="2020-12" db="EMBL/GenBank/DDBJ databases">
        <title>Methylobrevis albus sp. nov., isolated from fresh water lack sediment.</title>
        <authorList>
            <person name="Zou Q."/>
        </authorList>
    </citation>
    <scope>NUCLEOTIDE SEQUENCE</scope>
    <source>
        <strain evidence="3">L22</strain>
    </source>
</reference>
<proteinExistence type="predicted"/>
<comment type="caution">
    <text evidence="3">The sequence shown here is derived from an EMBL/GenBank/DDBJ whole genome shotgun (WGS) entry which is preliminary data.</text>
</comment>
<name>A0A931I155_9HYPH</name>
<evidence type="ECO:0000256" key="2">
    <source>
        <dbReference type="SAM" id="SignalP"/>
    </source>
</evidence>
<gene>
    <name evidence="3" type="ORF">I5731_06215</name>
</gene>
<sequence length="184" mass="19508">MRRRTSRACTVLIALLPLSCASPRDYALLTAAKHDLIGLSQTDIEMCAGFASATRERGSSEIWSYTYRKNQAGLTIGVPAVYGAINTAVSIPTGGECKMQVRFVEGRVVEVAYAGSNDTAQGRDLLCATLVDGCVAYARDNPRRIGSYARTTFGAPPPGTAPGDGSRDGLRDGERDEDGDEPGS</sequence>